<evidence type="ECO:0000313" key="1">
    <source>
        <dbReference type="EMBL" id="VYU46887.1"/>
    </source>
</evidence>
<dbReference type="EMBL" id="CACRTV010000057">
    <property type="protein sequence ID" value="VYU46887.1"/>
    <property type="molecule type" value="Genomic_DNA"/>
</dbReference>
<proteinExistence type="predicted"/>
<protein>
    <submittedName>
        <fullName evidence="1">Uncharacterized protein</fullName>
    </submittedName>
</protein>
<gene>
    <name evidence="1" type="ORF">CPLFYP93_02385</name>
</gene>
<sequence length="128" mass="14680">MSHLHNYDKDDKITIIVGKKKDNLTKLHSELSQACLDSRCCVTINDKGFTDAFIDNSFTMNVNVNLTYEYSILSSNFDLRNVALNHVKLEDLAGILWLIDVNNLDNVFILTEDKIEDINTVLNTSKWR</sequence>
<name>A0A6N3F427_9CLOT</name>
<dbReference type="AlphaFoldDB" id="A0A6N3F427"/>
<reference evidence="1" key="1">
    <citation type="submission" date="2019-11" db="EMBL/GenBank/DDBJ databases">
        <authorList>
            <person name="Feng L."/>
        </authorList>
    </citation>
    <scope>NUCLEOTIDE SEQUENCE</scope>
    <source>
        <strain evidence="1">CParaputrificumLFYP93</strain>
    </source>
</reference>
<accession>A0A6N3F427</accession>
<organism evidence="1">
    <name type="scientific">Clostridium paraputrificum</name>
    <dbReference type="NCBI Taxonomy" id="29363"/>
    <lineage>
        <taxon>Bacteria</taxon>
        <taxon>Bacillati</taxon>
        <taxon>Bacillota</taxon>
        <taxon>Clostridia</taxon>
        <taxon>Eubacteriales</taxon>
        <taxon>Clostridiaceae</taxon>
        <taxon>Clostridium</taxon>
    </lineage>
</organism>
<dbReference type="RefSeq" id="WP_156561751.1">
    <property type="nucleotide sequence ID" value="NZ_CACRTV010000057.1"/>
</dbReference>